<sequence length="244" mass="26659">MELVSRLLVANAHEVWVSLLRNCLKKDITDAYRQRVASRSLATLSGMPMMQIILALCSLLSHENVEVVSELLHSESAALIPLRSLTDCLVNYLYLEKLLVHIKAHPAREDSTSSTPSSYSDDEEEPDSGTADPTRVPVKRPRSLSSDEVSSFHLQSADSRSVPASPLSTASFSSFGELSSEEVGRGPPAEPKDTAREMRGQRVVLYWTSFGEVYGTDAVLSSPCGEGATLSLRSRLGEVRLPQL</sequence>
<evidence type="ECO:0000313" key="3">
    <source>
        <dbReference type="Proteomes" id="UP000515908"/>
    </source>
</evidence>
<dbReference type="EMBL" id="LR877164">
    <property type="protein sequence ID" value="CAD2221245.1"/>
    <property type="molecule type" value="Genomic_DNA"/>
</dbReference>
<proteinExistence type="predicted"/>
<dbReference type="Proteomes" id="UP000515908">
    <property type="component" value="Chromosome 20"/>
</dbReference>
<dbReference type="AlphaFoldDB" id="A0A7G2CP23"/>
<gene>
    <name evidence="2" type="ORF">ADEAN_000877600</name>
</gene>
<feature type="region of interest" description="Disordered" evidence="1">
    <location>
        <begin position="106"/>
        <end position="197"/>
    </location>
</feature>
<dbReference type="VEuPathDB" id="TriTrypDB:ADEAN_000877600"/>
<keyword evidence="3" id="KW-1185">Reference proteome</keyword>
<accession>A0A7G2CP23</accession>
<evidence type="ECO:0000256" key="1">
    <source>
        <dbReference type="SAM" id="MobiDB-lite"/>
    </source>
</evidence>
<organism evidence="2 3">
    <name type="scientific">Angomonas deanei</name>
    <dbReference type="NCBI Taxonomy" id="59799"/>
    <lineage>
        <taxon>Eukaryota</taxon>
        <taxon>Discoba</taxon>
        <taxon>Euglenozoa</taxon>
        <taxon>Kinetoplastea</taxon>
        <taxon>Metakinetoplastina</taxon>
        <taxon>Trypanosomatida</taxon>
        <taxon>Trypanosomatidae</taxon>
        <taxon>Strigomonadinae</taxon>
        <taxon>Angomonas</taxon>
    </lineage>
</organism>
<feature type="compositionally biased region" description="Low complexity" evidence="1">
    <location>
        <begin position="168"/>
        <end position="178"/>
    </location>
</feature>
<feature type="compositionally biased region" description="Polar residues" evidence="1">
    <location>
        <begin position="143"/>
        <end position="159"/>
    </location>
</feature>
<protein>
    <submittedName>
        <fullName evidence="2">Uncharacterized protein</fullName>
    </submittedName>
</protein>
<reference evidence="2 3" key="1">
    <citation type="submission" date="2020-08" db="EMBL/GenBank/DDBJ databases">
        <authorList>
            <person name="Newling K."/>
            <person name="Davey J."/>
            <person name="Forrester S."/>
        </authorList>
    </citation>
    <scope>NUCLEOTIDE SEQUENCE [LARGE SCALE GENOMIC DNA]</scope>
    <source>
        <strain evidence="3">Crithidia deanei Carvalho (ATCC PRA-265)</strain>
    </source>
</reference>
<name>A0A7G2CP23_9TRYP</name>
<evidence type="ECO:0000313" key="2">
    <source>
        <dbReference type="EMBL" id="CAD2221245.1"/>
    </source>
</evidence>